<dbReference type="EMBL" id="CACQ02003977">
    <property type="protein sequence ID" value="CCF40271.1"/>
    <property type="molecule type" value="Genomic_DNA"/>
</dbReference>
<evidence type="ECO:0000313" key="3">
    <source>
        <dbReference type="Proteomes" id="UP000007174"/>
    </source>
</evidence>
<name>H1VJ68_COLHI</name>
<dbReference type="Proteomes" id="UP000007174">
    <property type="component" value="Unassembled WGS sequence"/>
</dbReference>
<organism evidence="2 3">
    <name type="scientific">Colletotrichum higginsianum (strain IMI 349063)</name>
    <name type="common">Crucifer anthracnose fungus</name>
    <dbReference type="NCBI Taxonomy" id="759273"/>
    <lineage>
        <taxon>Eukaryota</taxon>
        <taxon>Fungi</taxon>
        <taxon>Dikarya</taxon>
        <taxon>Ascomycota</taxon>
        <taxon>Pezizomycotina</taxon>
        <taxon>Sordariomycetes</taxon>
        <taxon>Hypocreomycetidae</taxon>
        <taxon>Glomerellales</taxon>
        <taxon>Glomerellaceae</taxon>
        <taxon>Colletotrichum</taxon>
        <taxon>Colletotrichum destructivum species complex</taxon>
    </lineage>
</organism>
<evidence type="ECO:0000313" key="2">
    <source>
        <dbReference type="EMBL" id="CCF40271.1"/>
    </source>
</evidence>
<protein>
    <submittedName>
        <fullName evidence="2">Uncharacterized protein</fullName>
    </submittedName>
</protein>
<proteinExistence type="predicted"/>
<evidence type="ECO:0000256" key="1">
    <source>
        <dbReference type="SAM" id="MobiDB-lite"/>
    </source>
</evidence>
<sequence>DWLQGARTTSPDTELSNAPRGGAGEGGWFWGRIAKPSSGIRRAVKVDRLRIGDPDTGGFGDDRVREYEEALEKLGKEAGEARRHR</sequence>
<gene>
    <name evidence="2" type="ORF">CH063_10887</name>
</gene>
<dbReference type="AlphaFoldDB" id="H1VJ68"/>
<feature type="region of interest" description="Disordered" evidence="1">
    <location>
        <begin position="1"/>
        <end position="29"/>
    </location>
</feature>
<dbReference type="VEuPathDB" id="FungiDB:CH63R_10442"/>
<dbReference type="HOGENOM" id="CLU_2518583_0_0_1"/>
<accession>H1VJ68</accession>
<reference evidence="3" key="1">
    <citation type="journal article" date="2012" name="Nat. Genet.">
        <title>Lifestyle transitions in plant pathogenic Colletotrichum fungi deciphered by genome and transcriptome analyses.</title>
        <authorList>
            <person name="O'Connell R.J."/>
            <person name="Thon M.R."/>
            <person name="Hacquard S."/>
            <person name="Amyotte S.G."/>
            <person name="Kleemann J."/>
            <person name="Torres M.F."/>
            <person name="Damm U."/>
            <person name="Buiate E.A."/>
            <person name="Epstein L."/>
            <person name="Alkan N."/>
            <person name="Altmueller J."/>
            <person name="Alvarado-Balderrama L."/>
            <person name="Bauser C.A."/>
            <person name="Becker C."/>
            <person name="Birren B.W."/>
            <person name="Chen Z."/>
            <person name="Choi J."/>
            <person name="Crouch J.A."/>
            <person name="Duvick J.P."/>
            <person name="Farman M.A."/>
            <person name="Gan P."/>
            <person name="Heiman D."/>
            <person name="Henrissat B."/>
            <person name="Howard R.J."/>
            <person name="Kabbage M."/>
            <person name="Koch C."/>
            <person name="Kracher B."/>
            <person name="Kubo Y."/>
            <person name="Law A.D."/>
            <person name="Lebrun M.-H."/>
            <person name="Lee Y.-H."/>
            <person name="Miyara I."/>
            <person name="Moore N."/>
            <person name="Neumann U."/>
            <person name="Nordstroem K."/>
            <person name="Panaccione D.G."/>
            <person name="Panstruga R."/>
            <person name="Place M."/>
            <person name="Proctor R.H."/>
            <person name="Prusky D."/>
            <person name="Rech G."/>
            <person name="Reinhardt R."/>
            <person name="Rollins J.A."/>
            <person name="Rounsley S."/>
            <person name="Schardl C.L."/>
            <person name="Schwartz D.C."/>
            <person name="Shenoy N."/>
            <person name="Shirasu K."/>
            <person name="Sikhakolli U.R."/>
            <person name="Stueber K."/>
            <person name="Sukno S.A."/>
            <person name="Sweigard J.A."/>
            <person name="Takano Y."/>
            <person name="Takahara H."/>
            <person name="Trail F."/>
            <person name="van der Does H.C."/>
            <person name="Voll L.M."/>
            <person name="Will I."/>
            <person name="Young S."/>
            <person name="Zeng Q."/>
            <person name="Zhang J."/>
            <person name="Zhou S."/>
            <person name="Dickman M.B."/>
            <person name="Schulze-Lefert P."/>
            <person name="Ver Loren van Themaat E."/>
            <person name="Ma L.-J."/>
            <person name="Vaillancourt L.J."/>
        </authorList>
    </citation>
    <scope>NUCLEOTIDE SEQUENCE [LARGE SCALE GENOMIC DNA]</scope>
    <source>
        <strain evidence="3">IMI 349063</strain>
    </source>
</reference>
<dbReference type="STRING" id="759273.H1VJ68"/>
<feature type="compositionally biased region" description="Polar residues" evidence="1">
    <location>
        <begin position="1"/>
        <end position="16"/>
    </location>
</feature>
<feature type="non-terminal residue" evidence="2">
    <location>
        <position position="1"/>
    </location>
</feature>